<feature type="compositionally biased region" description="Low complexity" evidence="3">
    <location>
        <begin position="135"/>
        <end position="150"/>
    </location>
</feature>
<proteinExistence type="inferred from homology"/>
<feature type="compositionally biased region" description="Basic and acidic residues" evidence="3">
    <location>
        <begin position="1"/>
        <end position="22"/>
    </location>
</feature>
<keyword evidence="2" id="KW-0175">Coiled coil</keyword>
<evidence type="ECO:0000256" key="2">
    <source>
        <dbReference type="ARBA" id="ARBA00023054"/>
    </source>
</evidence>
<dbReference type="GO" id="GO:0005634">
    <property type="term" value="C:nucleus"/>
    <property type="evidence" value="ECO:0007669"/>
    <property type="project" value="TreeGrafter"/>
</dbReference>
<sequence>MPKKFRGENTRANERRAAHRAEVNAQQAAEQERREAAEWAVGSKDTSKRDLERARRETQRARKAETATLLEQEEKDLSKNKPLLGPARVSGAERKAARKEQQIETVAQERREIPTYAASNIDDALDLLALTTESSIPAGSSTGPGSTSSAIDRHPERRFRAALAAYEEREMPNLRKEYPNLRRTQLRDMLYKNFQKSPENPFNQTNVLRYNASKEEEDKFIETTRQGLEDRLRID</sequence>
<comment type="caution">
    <text evidence="6">The sequence shown here is derived from an EMBL/GenBank/DDBJ whole genome shotgun (WGS) entry which is preliminary data.</text>
</comment>
<dbReference type="Pfam" id="PF22048">
    <property type="entry name" value="LSO1_2-like"/>
    <property type="match status" value="1"/>
</dbReference>
<evidence type="ECO:0000256" key="1">
    <source>
        <dbReference type="ARBA" id="ARBA00008296"/>
    </source>
</evidence>
<dbReference type="PANTHER" id="PTHR21680">
    <property type="entry name" value="COILED-COIL DOMAIN-CONTAINING PROTEIN 124"/>
    <property type="match status" value="1"/>
</dbReference>
<dbReference type="InterPro" id="IPR054413">
    <property type="entry name" value="LSO1/2"/>
</dbReference>
<evidence type="ECO:0000313" key="7">
    <source>
        <dbReference type="Proteomes" id="UP000789572"/>
    </source>
</evidence>
<dbReference type="PANTHER" id="PTHR21680:SF0">
    <property type="entry name" value="COILED-COIL DOMAIN-CONTAINING PROTEIN 124"/>
    <property type="match status" value="1"/>
</dbReference>
<feature type="compositionally biased region" description="Basic and acidic residues" evidence="3">
    <location>
        <begin position="91"/>
        <end position="106"/>
    </location>
</feature>
<feature type="domain" description="Coiled-coil" evidence="4">
    <location>
        <begin position="113"/>
        <end position="204"/>
    </location>
</feature>
<organism evidence="6 7">
    <name type="scientific">Paraglomus occultum</name>
    <dbReference type="NCBI Taxonomy" id="144539"/>
    <lineage>
        <taxon>Eukaryota</taxon>
        <taxon>Fungi</taxon>
        <taxon>Fungi incertae sedis</taxon>
        <taxon>Mucoromycota</taxon>
        <taxon>Glomeromycotina</taxon>
        <taxon>Glomeromycetes</taxon>
        <taxon>Paraglomerales</taxon>
        <taxon>Paraglomeraceae</taxon>
        <taxon>Paraglomus</taxon>
    </lineage>
</organism>
<feature type="region of interest" description="Disordered" evidence="3">
    <location>
        <begin position="135"/>
        <end position="156"/>
    </location>
</feature>
<dbReference type="OrthoDB" id="76412at2759"/>
<dbReference type="EMBL" id="CAJVPJ010000172">
    <property type="protein sequence ID" value="CAG8490359.1"/>
    <property type="molecule type" value="Genomic_DNA"/>
</dbReference>
<dbReference type="Pfam" id="PF06244">
    <property type="entry name" value="Ccdc124"/>
    <property type="match status" value="1"/>
</dbReference>
<dbReference type="GO" id="GO:0006366">
    <property type="term" value="P:transcription by RNA polymerase II"/>
    <property type="evidence" value="ECO:0007669"/>
    <property type="project" value="TreeGrafter"/>
</dbReference>
<feature type="domain" description="LSO1/LSO2" evidence="5">
    <location>
        <begin position="10"/>
        <end position="74"/>
    </location>
</feature>
<comment type="similarity">
    <text evidence="1">Belongs to the CCDC124 family.</text>
</comment>
<gene>
    <name evidence="6" type="ORF">POCULU_LOCUS2035</name>
</gene>
<feature type="compositionally biased region" description="Basic and acidic residues" evidence="3">
    <location>
        <begin position="45"/>
        <end position="65"/>
    </location>
</feature>
<evidence type="ECO:0000259" key="4">
    <source>
        <dbReference type="Pfam" id="PF06244"/>
    </source>
</evidence>
<evidence type="ECO:0000256" key="3">
    <source>
        <dbReference type="SAM" id="MobiDB-lite"/>
    </source>
</evidence>
<accession>A0A9N8ZCD6</accession>
<protein>
    <submittedName>
        <fullName evidence="6">571_t:CDS:1</fullName>
    </submittedName>
</protein>
<dbReference type="InterPro" id="IPR054414">
    <property type="entry name" value="Ccdc124/Oxs1_C"/>
</dbReference>
<evidence type="ECO:0000259" key="5">
    <source>
        <dbReference type="Pfam" id="PF22048"/>
    </source>
</evidence>
<dbReference type="Proteomes" id="UP000789572">
    <property type="component" value="Unassembled WGS sequence"/>
</dbReference>
<name>A0A9N8ZCD6_9GLOM</name>
<dbReference type="InterPro" id="IPR010422">
    <property type="entry name" value="Ccdc124/Oxs1"/>
</dbReference>
<dbReference type="AlphaFoldDB" id="A0A9N8ZCD6"/>
<evidence type="ECO:0000313" key="6">
    <source>
        <dbReference type="EMBL" id="CAG8490359.1"/>
    </source>
</evidence>
<feature type="region of interest" description="Disordered" evidence="3">
    <location>
        <begin position="1"/>
        <end position="106"/>
    </location>
</feature>
<keyword evidence="7" id="KW-1185">Reference proteome</keyword>
<dbReference type="GO" id="GO:0003713">
    <property type="term" value="F:transcription coactivator activity"/>
    <property type="evidence" value="ECO:0007669"/>
    <property type="project" value="TreeGrafter"/>
</dbReference>
<reference evidence="6" key="1">
    <citation type="submission" date="2021-06" db="EMBL/GenBank/DDBJ databases">
        <authorList>
            <person name="Kallberg Y."/>
            <person name="Tangrot J."/>
            <person name="Rosling A."/>
        </authorList>
    </citation>
    <scope>NUCLEOTIDE SEQUENCE</scope>
    <source>
        <strain evidence="6">IA702</strain>
    </source>
</reference>